<evidence type="ECO:0000313" key="1">
    <source>
        <dbReference type="EMBL" id="HGI43007.1"/>
    </source>
</evidence>
<protein>
    <submittedName>
        <fullName evidence="1">Uncharacterized protein</fullName>
    </submittedName>
</protein>
<dbReference type="EMBL" id="DTFI01000041">
    <property type="protein sequence ID" value="HGI43007.1"/>
    <property type="molecule type" value="Genomic_DNA"/>
</dbReference>
<reference evidence="1" key="1">
    <citation type="journal article" date="2020" name="mSystems">
        <title>Genome- and Community-Level Interaction Insights into Carbon Utilization and Element Cycling Functions of Hydrothermarchaeota in Hydrothermal Sediment.</title>
        <authorList>
            <person name="Zhou Z."/>
            <person name="Liu Y."/>
            <person name="Xu W."/>
            <person name="Pan J."/>
            <person name="Luo Z.H."/>
            <person name="Li M."/>
        </authorList>
    </citation>
    <scope>NUCLEOTIDE SEQUENCE [LARGE SCALE GENOMIC DNA]</scope>
    <source>
        <strain evidence="1">SpSt-735</strain>
    </source>
</reference>
<comment type="caution">
    <text evidence="1">The sequence shown here is derived from an EMBL/GenBank/DDBJ whole genome shotgun (WGS) entry which is preliminary data.</text>
</comment>
<organism evidence="1">
    <name type="scientific">Thermofilum pendens</name>
    <dbReference type="NCBI Taxonomy" id="2269"/>
    <lineage>
        <taxon>Archaea</taxon>
        <taxon>Thermoproteota</taxon>
        <taxon>Thermoprotei</taxon>
        <taxon>Thermofilales</taxon>
        <taxon>Thermofilaceae</taxon>
        <taxon>Thermofilum</taxon>
    </lineage>
</organism>
<sequence length="129" mass="13803">MKLLLGISHLASSGKLREVVESSRSERELCELLASLLGANAHVVVNGVEADLLLGTEACEVKLHPSRFYSGFSQALALKHVAGFEEVCILQVVRAVSEEYIEGLRRLCAATGIKAALFSEVSGLHVVEG</sequence>
<gene>
    <name evidence="1" type="ORF">ENV17_01295</name>
</gene>
<accession>A0A7C4FB66</accession>
<proteinExistence type="predicted"/>
<dbReference type="AlphaFoldDB" id="A0A7C4FB66"/>
<name>A0A7C4FB66_THEPE</name>